<evidence type="ECO:0000313" key="2">
    <source>
        <dbReference type="EMBL" id="OYQ40604.1"/>
    </source>
</evidence>
<comment type="caution">
    <text evidence="2">The sequence shown here is derived from an EMBL/GenBank/DDBJ whole genome shotgun (WGS) entry which is preliminary data.</text>
</comment>
<organism evidence="2 3">
    <name type="scientific">Flavobacterium aurantiibacter</name>
    <dbReference type="NCBI Taxonomy" id="2023067"/>
    <lineage>
        <taxon>Bacteria</taxon>
        <taxon>Pseudomonadati</taxon>
        <taxon>Bacteroidota</taxon>
        <taxon>Flavobacteriia</taxon>
        <taxon>Flavobacteriales</taxon>
        <taxon>Flavobacteriaceae</taxon>
        <taxon>Flavobacterium</taxon>
    </lineage>
</organism>
<dbReference type="EMBL" id="NOXX01000221">
    <property type="protein sequence ID" value="OYQ40604.1"/>
    <property type="molecule type" value="Genomic_DNA"/>
</dbReference>
<dbReference type="AlphaFoldDB" id="A0A255ZI79"/>
<reference evidence="2 3" key="1">
    <citation type="submission" date="2017-07" db="EMBL/GenBank/DDBJ databases">
        <title>Flavobacterium cyanobacteriorum sp. nov., isolated from cyanobacterial aggregates in a eutrophic lake.</title>
        <authorList>
            <person name="Cai H."/>
        </authorList>
    </citation>
    <scope>NUCLEOTIDE SEQUENCE [LARGE SCALE GENOMIC DNA]</scope>
    <source>
        <strain evidence="2 3">TH167</strain>
    </source>
</reference>
<proteinExistence type="predicted"/>
<protein>
    <submittedName>
        <fullName evidence="2">Uncharacterized protein</fullName>
    </submittedName>
</protein>
<name>A0A255ZI79_9FLAO</name>
<evidence type="ECO:0000256" key="1">
    <source>
        <dbReference type="SAM" id="SignalP"/>
    </source>
</evidence>
<keyword evidence="3" id="KW-1185">Reference proteome</keyword>
<gene>
    <name evidence="2" type="ORF">CHX27_13600</name>
</gene>
<dbReference type="Proteomes" id="UP000216035">
    <property type="component" value="Unassembled WGS sequence"/>
</dbReference>
<evidence type="ECO:0000313" key="3">
    <source>
        <dbReference type="Proteomes" id="UP000216035"/>
    </source>
</evidence>
<sequence length="128" mass="14528">MKLIRSVSLSAFLFLVFSTCSFAQTETKEVVETAQLIITQGKSKVRYDYKNFDDLLKFTPELIQNALDEDKQKNSAKKCNIKVSFSLTYKKGTSSESLNSNVTTECESLINDVTTLQKDLINLLRKEN</sequence>
<keyword evidence="1" id="KW-0732">Signal</keyword>
<feature type="signal peptide" evidence="1">
    <location>
        <begin position="1"/>
        <end position="23"/>
    </location>
</feature>
<feature type="chain" id="PRO_5012106722" evidence="1">
    <location>
        <begin position="24"/>
        <end position="128"/>
    </location>
</feature>
<accession>A0A255ZI79</accession>
<dbReference type="RefSeq" id="WP_094487307.1">
    <property type="nucleotide sequence ID" value="NZ_NOXX01000221.1"/>
</dbReference>